<dbReference type="Proteomes" id="UP000031672">
    <property type="component" value="Unassembled WGS sequence"/>
</dbReference>
<proteinExistence type="predicted"/>
<evidence type="ECO:0000313" key="1">
    <source>
        <dbReference type="EMBL" id="KII77714.1"/>
    </source>
</evidence>
<comment type="caution">
    <text evidence="1">The sequence shown here is derived from an EMBL/GenBank/DDBJ whole genome shotgun (WGS) entry which is preliminary data.</text>
</comment>
<keyword evidence="2" id="KW-1185">Reference proteome</keyword>
<dbReference type="EMBL" id="JTKH01000020">
    <property type="protein sequence ID" value="KII77714.1"/>
    <property type="molecule type" value="Genomic_DNA"/>
</dbReference>
<dbReference type="STRING" id="1461322.OJ16_10915"/>
<dbReference type="OrthoDB" id="5296580at2"/>
<gene>
    <name evidence="1" type="ORF">OJ16_10915</name>
</gene>
<dbReference type="InterPro" id="IPR007446">
    <property type="entry name" value="PilP"/>
</dbReference>
<dbReference type="RefSeq" id="WP_040990563.1">
    <property type="nucleotide sequence ID" value="NZ_JBFRUC010000041.1"/>
</dbReference>
<evidence type="ECO:0000313" key="2">
    <source>
        <dbReference type="Proteomes" id="UP000031672"/>
    </source>
</evidence>
<accession>A0A0C2JIB1</accession>
<dbReference type="AlphaFoldDB" id="A0A0C2JIB1"/>
<dbReference type="Pfam" id="PF04351">
    <property type="entry name" value="PilP"/>
    <property type="match status" value="1"/>
</dbReference>
<dbReference type="Gene3D" id="2.30.30.830">
    <property type="match status" value="1"/>
</dbReference>
<dbReference type="PROSITE" id="PS51257">
    <property type="entry name" value="PROKAR_LIPOPROTEIN"/>
    <property type="match status" value="1"/>
</dbReference>
<sequence>MKANHWRWGVVISVLLVGCRANQDPLDEFVLHAQQKAQKTVQELAPALVFRSAVYTGGPEREPFTLPTAALVLDQPEVRRDCWQPKPRKANGQLERYALNKLSLKGVMSRNGKNSALVQTPSGQVVSVRTGHYIGLNNGRVTEVSASYIQINETLPDGLGCWNKRSIKLALK</sequence>
<name>A0A0C2JIB1_9VIBR</name>
<accession>A0A0C2KGW3</accession>
<protein>
    <submittedName>
        <fullName evidence="1">Fimbrial protein</fullName>
    </submittedName>
</protein>
<dbReference type="PIRSF" id="PIRSF016481">
    <property type="entry name" value="Pilus_assembly_PilP"/>
    <property type="match status" value="1"/>
</dbReference>
<organism evidence="1 2">
    <name type="scientific">Vibrio renipiscarius</name>
    <dbReference type="NCBI Taxonomy" id="1461322"/>
    <lineage>
        <taxon>Bacteria</taxon>
        <taxon>Pseudomonadati</taxon>
        <taxon>Pseudomonadota</taxon>
        <taxon>Gammaproteobacteria</taxon>
        <taxon>Vibrionales</taxon>
        <taxon>Vibrionaceae</taxon>
        <taxon>Vibrio</taxon>
    </lineage>
</organism>
<reference evidence="1 2" key="1">
    <citation type="submission" date="2014-11" db="EMBL/GenBank/DDBJ databases">
        <title>Draft Genome Sequence of Vibrio piscirenalis strains CECT 8603T and CECT 8604, two marine Gammaproteobacterium isolated from cultured gilthead sea bream (Sparus aurata).</title>
        <authorList>
            <person name="Arahal D.R."/>
            <person name="Rodrigo-Torres L."/>
            <person name="Lucena T."/>
            <person name="Pujalte M.J."/>
        </authorList>
    </citation>
    <scope>NUCLEOTIDE SEQUENCE [LARGE SCALE GENOMIC DNA]</scope>
    <source>
        <strain evidence="1 2">DCR 1-4-2</strain>
    </source>
</reference>